<dbReference type="PANTHER" id="PTHR21180">
    <property type="entry name" value="ENDONUCLEASE/EXONUCLEASE/PHOSPHATASE FAMILY DOMAIN-CONTAINING PROTEIN 1"/>
    <property type="match status" value="1"/>
</dbReference>
<organism evidence="2 3">
    <name type="scientific">Collinsella acetigenes</name>
    <dbReference type="NCBI Taxonomy" id="2713419"/>
    <lineage>
        <taxon>Bacteria</taxon>
        <taxon>Bacillati</taxon>
        <taxon>Actinomycetota</taxon>
        <taxon>Coriobacteriia</taxon>
        <taxon>Coriobacteriales</taxon>
        <taxon>Coriobacteriaceae</taxon>
        <taxon>Collinsella</taxon>
    </lineage>
</organism>
<evidence type="ECO:0000313" key="3">
    <source>
        <dbReference type="Proteomes" id="UP000546970"/>
    </source>
</evidence>
<dbReference type="RefSeq" id="WP_169277354.1">
    <property type="nucleotide sequence ID" value="NZ_JABBCP010000002.1"/>
</dbReference>
<dbReference type="Proteomes" id="UP000546970">
    <property type="component" value="Unassembled WGS sequence"/>
</dbReference>
<evidence type="ECO:0000259" key="1">
    <source>
        <dbReference type="SMART" id="SM00278"/>
    </source>
</evidence>
<dbReference type="Gene3D" id="3.10.560.10">
    <property type="entry name" value="Outer membrane lipoprotein wza domain like"/>
    <property type="match status" value="1"/>
</dbReference>
<dbReference type="Gene3D" id="1.10.150.280">
    <property type="entry name" value="AF1531-like domain"/>
    <property type="match status" value="1"/>
</dbReference>
<name>A0A7X9UC21_9ACTN</name>
<dbReference type="Pfam" id="PF10531">
    <property type="entry name" value="SLBB"/>
    <property type="match status" value="1"/>
</dbReference>
<sequence length="229" mass="23765">MAQHVHNKALLTRAFALARQRPRYLLLALLVLLGFLIALFCGTAAARGDRDALIECSSDEAVPLPSAESKASPSPDSSSESAVLIVDVSGAVLNPGVYKLKEGSRVDDAIQAAGGLSEDADTSVLNRASLLSDGMKITVPRQGEAAREGSPAVGDAQVSSDASTAKSLININTASSEELQTLNGVGPSTAEAIIADREENGLFATTEDLMRVSGIGDKKFAKIKDAICV</sequence>
<dbReference type="GO" id="GO:0003677">
    <property type="term" value="F:DNA binding"/>
    <property type="evidence" value="ECO:0007669"/>
    <property type="project" value="UniProtKB-KW"/>
</dbReference>
<dbReference type="AlphaFoldDB" id="A0A7X9UC21"/>
<proteinExistence type="predicted"/>
<protein>
    <submittedName>
        <fullName evidence="2">ComEA family DNA-binding protein</fullName>
    </submittedName>
</protein>
<feature type="domain" description="Helix-hairpin-helix DNA-binding motif class 1" evidence="1">
    <location>
        <begin position="177"/>
        <end position="196"/>
    </location>
</feature>
<evidence type="ECO:0000313" key="2">
    <source>
        <dbReference type="EMBL" id="NMF55731.1"/>
    </source>
</evidence>
<dbReference type="InterPro" id="IPR004509">
    <property type="entry name" value="Competence_ComEA_HhH"/>
</dbReference>
<dbReference type="SUPFAM" id="SSF47781">
    <property type="entry name" value="RuvA domain 2-like"/>
    <property type="match status" value="1"/>
</dbReference>
<keyword evidence="3" id="KW-1185">Reference proteome</keyword>
<dbReference type="InterPro" id="IPR051675">
    <property type="entry name" value="Endo/Exo/Phosphatase_dom_1"/>
</dbReference>
<dbReference type="GO" id="GO:0006281">
    <property type="term" value="P:DNA repair"/>
    <property type="evidence" value="ECO:0007669"/>
    <property type="project" value="InterPro"/>
</dbReference>
<dbReference type="NCBIfam" id="TIGR00426">
    <property type="entry name" value="competence protein ComEA helix-hairpin-helix repeat region"/>
    <property type="match status" value="1"/>
</dbReference>
<gene>
    <name evidence="2" type="ORF">HF320_05235</name>
</gene>
<dbReference type="PANTHER" id="PTHR21180:SF32">
    <property type="entry name" value="ENDONUCLEASE_EXONUCLEASE_PHOSPHATASE FAMILY DOMAIN-CONTAINING PROTEIN 1"/>
    <property type="match status" value="1"/>
</dbReference>
<keyword evidence="2" id="KW-0238">DNA-binding</keyword>
<dbReference type="InterPro" id="IPR010994">
    <property type="entry name" value="RuvA_2-like"/>
</dbReference>
<dbReference type="SMART" id="SM00278">
    <property type="entry name" value="HhH1"/>
    <property type="match status" value="2"/>
</dbReference>
<dbReference type="EMBL" id="JABBCP010000002">
    <property type="protein sequence ID" value="NMF55731.1"/>
    <property type="molecule type" value="Genomic_DNA"/>
</dbReference>
<dbReference type="GO" id="GO:0015627">
    <property type="term" value="C:type II protein secretion system complex"/>
    <property type="evidence" value="ECO:0007669"/>
    <property type="project" value="TreeGrafter"/>
</dbReference>
<reference evidence="2 3" key="1">
    <citation type="submission" date="2020-04" db="EMBL/GenBank/DDBJ databases">
        <title>Collinsella sp. KGMB02528 nov., an anaerobic actinobacterium isolated from human feces.</title>
        <authorList>
            <person name="Han K.-I."/>
            <person name="Eom M.K."/>
            <person name="Kim J.-S."/>
            <person name="Lee K.C."/>
            <person name="Suh M.K."/>
            <person name="Park S.-H."/>
            <person name="Lee J.H."/>
            <person name="Kang S.W."/>
            <person name="Park J.-E."/>
            <person name="Oh B.S."/>
            <person name="Yu S.Y."/>
            <person name="Choi S.-H."/>
            <person name="Lee D.H."/>
            <person name="Yoon H."/>
            <person name="Kim B.-Y."/>
            <person name="Lee J.H."/>
            <person name="Lee J.-S."/>
        </authorList>
    </citation>
    <scope>NUCLEOTIDE SEQUENCE [LARGE SCALE GENOMIC DNA]</scope>
    <source>
        <strain evidence="2 3">KGMB02528</strain>
    </source>
</reference>
<dbReference type="InterPro" id="IPR003583">
    <property type="entry name" value="Hlx-hairpin-Hlx_DNA-bd_motif"/>
</dbReference>
<comment type="caution">
    <text evidence="2">The sequence shown here is derived from an EMBL/GenBank/DDBJ whole genome shotgun (WGS) entry which is preliminary data.</text>
</comment>
<feature type="domain" description="Helix-hairpin-helix DNA-binding motif class 1" evidence="1">
    <location>
        <begin position="207"/>
        <end position="226"/>
    </location>
</feature>
<dbReference type="InterPro" id="IPR019554">
    <property type="entry name" value="Soluble_ligand-bd"/>
</dbReference>
<accession>A0A7X9UC21</accession>
<dbReference type="GO" id="GO:0015628">
    <property type="term" value="P:protein secretion by the type II secretion system"/>
    <property type="evidence" value="ECO:0007669"/>
    <property type="project" value="TreeGrafter"/>
</dbReference>
<dbReference type="Pfam" id="PF12836">
    <property type="entry name" value="HHH_3"/>
    <property type="match status" value="1"/>
</dbReference>